<evidence type="ECO:0000313" key="4">
    <source>
        <dbReference type="Proteomes" id="UP000218824"/>
    </source>
</evidence>
<dbReference type="InterPro" id="IPR018392">
    <property type="entry name" value="LysM"/>
</dbReference>
<name>A0AAU9ANM5_LYSEN</name>
<dbReference type="SMART" id="SM00257">
    <property type="entry name" value="LysM"/>
    <property type="match status" value="1"/>
</dbReference>
<dbReference type="GeneID" id="83063652"/>
<proteinExistence type="predicted"/>
<evidence type="ECO:0000259" key="2">
    <source>
        <dbReference type="PROSITE" id="PS51782"/>
    </source>
</evidence>
<dbReference type="RefSeq" id="WP_096377433.1">
    <property type="nucleotide sequence ID" value="NZ_AP014940.1"/>
</dbReference>
<dbReference type="Pfam" id="PF01476">
    <property type="entry name" value="LysM"/>
    <property type="match status" value="1"/>
</dbReference>
<dbReference type="KEGG" id="lem:LEN_1782"/>
<dbReference type="Gene3D" id="3.10.350.10">
    <property type="entry name" value="LysM domain"/>
    <property type="match status" value="1"/>
</dbReference>
<protein>
    <recommendedName>
        <fullName evidence="2">LysM domain-containing protein</fullName>
    </recommendedName>
</protein>
<dbReference type="CDD" id="cd00118">
    <property type="entry name" value="LysM"/>
    <property type="match status" value="1"/>
</dbReference>
<evidence type="ECO:0000256" key="1">
    <source>
        <dbReference type="SAM" id="MobiDB-lite"/>
    </source>
</evidence>
<dbReference type="InterPro" id="IPR036779">
    <property type="entry name" value="LysM_dom_sf"/>
</dbReference>
<feature type="domain" description="LysM" evidence="2">
    <location>
        <begin position="39"/>
        <end position="94"/>
    </location>
</feature>
<feature type="region of interest" description="Disordered" evidence="1">
    <location>
        <begin position="156"/>
        <end position="175"/>
    </location>
</feature>
<dbReference type="AlphaFoldDB" id="A0AAU9ANM5"/>
<dbReference type="Proteomes" id="UP000218824">
    <property type="component" value="Chromosome"/>
</dbReference>
<sequence length="204" mass="21354">MALNGPDYSGPSAAQLNAALVNTKAEVEAGQVKAPDGTRPLVIEPGDNLSAIAQRNGTSVEQLLKDNPQWSLDPAGNPGTRDASLIYPGEVVFVRPFSDNGPQQTSAVGADGQATFQNQRDGVPVGEPYQAQVAPNGYPANSEIVTADGLAIRTDAKGEPLTGPYHGTEQQGTVQGEPAYRSYSQDYVDGIPSGAKHYSPGKMF</sequence>
<reference evidence="3 4" key="1">
    <citation type="journal article" date="2017" name="DNA Res.">
        <title>Complete genome sequence and expression profile of the commercial lytic enzyme producer Lysobacter enzymogenes M497-1.</title>
        <authorList>
            <person name="Takami H."/>
            <person name="Toyoda A."/>
            <person name="Uchiyama I."/>
            <person name="Itoh T."/>
            <person name="Takaki Y."/>
            <person name="Arai W."/>
            <person name="Nishi S."/>
            <person name="Kawai M."/>
            <person name="Shinya K."/>
            <person name="Ikeda H."/>
        </authorList>
    </citation>
    <scope>NUCLEOTIDE SEQUENCE [LARGE SCALE GENOMIC DNA]</scope>
    <source>
        <strain evidence="3 4">M497-1</strain>
    </source>
</reference>
<dbReference type="SUPFAM" id="SSF54106">
    <property type="entry name" value="LysM domain"/>
    <property type="match status" value="1"/>
</dbReference>
<gene>
    <name evidence="3" type="ORF">LEN_1782</name>
</gene>
<organism evidence="3 4">
    <name type="scientific">Lysobacter enzymogenes</name>
    <dbReference type="NCBI Taxonomy" id="69"/>
    <lineage>
        <taxon>Bacteria</taxon>
        <taxon>Pseudomonadati</taxon>
        <taxon>Pseudomonadota</taxon>
        <taxon>Gammaproteobacteria</taxon>
        <taxon>Lysobacterales</taxon>
        <taxon>Lysobacteraceae</taxon>
        <taxon>Lysobacter</taxon>
    </lineage>
</organism>
<dbReference type="EMBL" id="AP014940">
    <property type="protein sequence ID" value="BAV97269.1"/>
    <property type="molecule type" value="Genomic_DNA"/>
</dbReference>
<accession>A0AAU9ANM5</accession>
<evidence type="ECO:0000313" key="3">
    <source>
        <dbReference type="EMBL" id="BAV97269.1"/>
    </source>
</evidence>
<dbReference type="PROSITE" id="PS51782">
    <property type="entry name" value="LYSM"/>
    <property type="match status" value="1"/>
</dbReference>